<dbReference type="GeneID" id="95549247"/>
<dbReference type="STRING" id="28094.SAMN06295900_101275"/>
<accession>A0A1X7CE78</accession>
<dbReference type="RefSeq" id="WP_114717883.1">
    <property type="nucleotide sequence ID" value="NZ_CADFGO010000002.1"/>
</dbReference>
<sequence>MSRTALPPASPLPGSPIGAPRRWRPAPVVTGTLALHAGAAALAALQPGSWPLALGAVAASHAVVTAAGLWPRSSLLGPNWTRLPDYTGNGNGNGNGNINGIAITIDDGPDPDVTPRVLDLLDRYGARATFFCIGSRACRHPHLVEAIVARGHAVENHSQHHRHHFSLMGPRAMRREIEAAQRTLTELSGTAPLFFRAPAGLRNPFLEPVLCTLGLQLASWTRRGFDTRTRDAALVSERLLRGLAARDILLLHDGHAPRDAQGWPIVLDALDTVLRAARDSGLPCVTLRAVLPATDVFPTAAKTAAASSLEANGEDPPL</sequence>
<dbReference type="InterPro" id="IPR002509">
    <property type="entry name" value="NODB_dom"/>
</dbReference>
<evidence type="ECO:0000259" key="2">
    <source>
        <dbReference type="PROSITE" id="PS51677"/>
    </source>
</evidence>
<feature type="region of interest" description="Disordered" evidence="1">
    <location>
        <begin position="1"/>
        <end position="23"/>
    </location>
</feature>
<dbReference type="CDD" id="cd10917">
    <property type="entry name" value="CE4_NodB_like_6s_7s"/>
    <property type="match status" value="1"/>
</dbReference>
<evidence type="ECO:0000256" key="1">
    <source>
        <dbReference type="SAM" id="MobiDB-lite"/>
    </source>
</evidence>
<reference evidence="4" key="1">
    <citation type="submission" date="2017-04" db="EMBL/GenBank/DDBJ databases">
        <authorList>
            <person name="Varghese N."/>
            <person name="Submissions S."/>
        </authorList>
    </citation>
    <scope>NUCLEOTIDE SEQUENCE [LARGE SCALE GENOMIC DNA]</scope>
    <source>
        <strain evidence="4">Ballard 720</strain>
    </source>
</reference>
<name>A0A1X7CE78_TRICW</name>
<dbReference type="AlphaFoldDB" id="A0A1X7CE78"/>
<dbReference type="InterPro" id="IPR050248">
    <property type="entry name" value="Polysacc_deacetylase_ArnD"/>
</dbReference>
<dbReference type="EMBL" id="FXAH01000001">
    <property type="protein sequence ID" value="SME95173.1"/>
    <property type="molecule type" value="Genomic_DNA"/>
</dbReference>
<proteinExistence type="predicted"/>
<dbReference type="PANTHER" id="PTHR10587:SF137">
    <property type="entry name" value="4-DEOXY-4-FORMAMIDO-L-ARABINOSE-PHOSPHOUNDECAPRENOL DEFORMYLASE ARND-RELATED"/>
    <property type="match status" value="1"/>
</dbReference>
<evidence type="ECO:0000313" key="4">
    <source>
        <dbReference type="Proteomes" id="UP000192911"/>
    </source>
</evidence>
<gene>
    <name evidence="3" type="ORF">SAMN06295900_101275</name>
</gene>
<dbReference type="OrthoDB" id="276604at2"/>
<dbReference type="GO" id="GO:0005975">
    <property type="term" value="P:carbohydrate metabolic process"/>
    <property type="evidence" value="ECO:0007669"/>
    <property type="project" value="InterPro"/>
</dbReference>
<evidence type="ECO:0000313" key="3">
    <source>
        <dbReference type="EMBL" id="SME95173.1"/>
    </source>
</evidence>
<dbReference type="GO" id="GO:0016810">
    <property type="term" value="F:hydrolase activity, acting on carbon-nitrogen (but not peptide) bonds"/>
    <property type="evidence" value="ECO:0007669"/>
    <property type="project" value="InterPro"/>
</dbReference>
<dbReference type="Proteomes" id="UP000192911">
    <property type="component" value="Unassembled WGS sequence"/>
</dbReference>
<dbReference type="PROSITE" id="PS51677">
    <property type="entry name" value="NODB"/>
    <property type="match status" value="1"/>
</dbReference>
<dbReference type="SUPFAM" id="SSF88713">
    <property type="entry name" value="Glycoside hydrolase/deacetylase"/>
    <property type="match status" value="1"/>
</dbReference>
<protein>
    <submittedName>
        <fullName evidence="3">Peptidoglycan/xylan/chitin deacetylase, PgdA/CDA1 family</fullName>
    </submittedName>
</protein>
<dbReference type="Pfam" id="PF01522">
    <property type="entry name" value="Polysacc_deac_1"/>
    <property type="match status" value="1"/>
</dbReference>
<dbReference type="InterPro" id="IPR011330">
    <property type="entry name" value="Glyco_hydro/deAcase_b/a-brl"/>
</dbReference>
<keyword evidence="4" id="KW-1185">Reference proteome</keyword>
<organism evidence="3 4">
    <name type="scientific">Trinickia caryophylli</name>
    <name type="common">Paraburkholderia caryophylli</name>
    <dbReference type="NCBI Taxonomy" id="28094"/>
    <lineage>
        <taxon>Bacteria</taxon>
        <taxon>Pseudomonadati</taxon>
        <taxon>Pseudomonadota</taxon>
        <taxon>Betaproteobacteria</taxon>
        <taxon>Burkholderiales</taxon>
        <taxon>Burkholderiaceae</taxon>
        <taxon>Trinickia</taxon>
    </lineage>
</organism>
<feature type="domain" description="NodB homology" evidence="2">
    <location>
        <begin position="99"/>
        <end position="318"/>
    </location>
</feature>
<dbReference type="Gene3D" id="3.20.20.370">
    <property type="entry name" value="Glycoside hydrolase/deacetylase"/>
    <property type="match status" value="1"/>
</dbReference>
<dbReference type="PANTHER" id="PTHR10587">
    <property type="entry name" value="GLYCOSYL TRANSFERASE-RELATED"/>
    <property type="match status" value="1"/>
</dbReference>